<feature type="transmembrane region" description="Helical" evidence="1">
    <location>
        <begin position="243"/>
        <end position="268"/>
    </location>
</feature>
<keyword evidence="4" id="KW-1185">Reference proteome</keyword>
<protein>
    <recommendedName>
        <fullName evidence="2">Type IV / VI secretion system DotU domain-containing protein</fullName>
    </recommendedName>
</protein>
<evidence type="ECO:0000256" key="1">
    <source>
        <dbReference type="SAM" id="Phobius"/>
    </source>
</evidence>
<gene>
    <name evidence="3" type="ORF">GCM10009304_13560</name>
</gene>
<dbReference type="PANTHER" id="PTHR38033">
    <property type="entry name" value="MEMBRANE PROTEIN-RELATED"/>
    <property type="match status" value="1"/>
</dbReference>
<dbReference type="EMBL" id="BMPO01000003">
    <property type="protein sequence ID" value="GGJ89260.1"/>
    <property type="molecule type" value="Genomic_DNA"/>
</dbReference>
<reference evidence="3" key="1">
    <citation type="journal article" date="2014" name="Int. J. Syst. Evol. Microbiol.">
        <title>Complete genome sequence of Corynebacterium casei LMG S-19264T (=DSM 44701T), isolated from a smear-ripened cheese.</title>
        <authorList>
            <consortium name="US DOE Joint Genome Institute (JGI-PGF)"/>
            <person name="Walter F."/>
            <person name="Albersmeier A."/>
            <person name="Kalinowski J."/>
            <person name="Ruckert C."/>
        </authorList>
    </citation>
    <scope>NUCLEOTIDE SEQUENCE</scope>
    <source>
        <strain evidence="3">JCM 30078</strain>
    </source>
</reference>
<name>A0A917UVG0_9PSED</name>
<dbReference type="Proteomes" id="UP000635983">
    <property type="component" value="Unassembled WGS sequence"/>
</dbReference>
<dbReference type="NCBIfam" id="NF038228">
    <property type="entry name" value="IcmH_DotU_IVB"/>
    <property type="match status" value="1"/>
</dbReference>
<dbReference type="InterPro" id="IPR038522">
    <property type="entry name" value="T4/T6SS_DotU_sf"/>
</dbReference>
<evidence type="ECO:0000259" key="2">
    <source>
        <dbReference type="Pfam" id="PF09850"/>
    </source>
</evidence>
<dbReference type="AlphaFoldDB" id="A0A917UVG0"/>
<keyword evidence="1" id="KW-0472">Membrane</keyword>
<organism evidence="3 4">
    <name type="scientific">Pseudomonas matsuisoli</name>
    <dbReference type="NCBI Taxonomy" id="1515666"/>
    <lineage>
        <taxon>Bacteria</taxon>
        <taxon>Pseudomonadati</taxon>
        <taxon>Pseudomonadota</taxon>
        <taxon>Gammaproteobacteria</taxon>
        <taxon>Pseudomonadales</taxon>
        <taxon>Pseudomonadaceae</taxon>
        <taxon>Pseudomonas</taxon>
    </lineage>
</organism>
<accession>A0A917UVG0</accession>
<keyword evidence="1" id="KW-1133">Transmembrane helix</keyword>
<comment type="caution">
    <text evidence="3">The sequence shown here is derived from an EMBL/GenBank/DDBJ whole genome shotgun (WGS) entry which is preliminary data.</text>
</comment>
<dbReference type="RefSeq" id="WP_188982410.1">
    <property type="nucleotide sequence ID" value="NZ_BMPO01000003.1"/>
</dbReference>
<dbReference type="InterPro" id="IPR017732">
    <property type="entry name" value="T4/T6SS_DotU"/>
</dbReference>
<feature type="domain" description="Type IV / VI secretion system DotU" evidence="2">
    <location>
        <begin position="63"/>
        <end position="265"/>
    </location>
</feature>
<dbReference type="Gene3D" id="1.25.40.590">
    <property type="entry name" value="Type IV / VI secretion system, DotU"/>
    <property type="match status" value="1"/>
</dbReference>
<dbReference type="NCBIfam" id="TIGR03349">
    <property type="entry name" value="IV_VI_DotU"/>
    <property type="match status" value="1"/>
</dbReference>
<keyword evidence="1" id="KW-0812">Transmembrane</keyword>
<sequence>MSIREMEFGAADKTVVLNRRGEPAQHSPLMDFSNAPRFEQLEERMIHAARLAPAETFNLSVNPLVASSSAVLSEIVRIKHSHHGEELYALNQRLMEDIRHFEHRALNAGIENAQVLAARYVLCTVADEAVVTTAWGNESEWSGMSLLAAFHNETFGGEKFFQLLERLSRNPAKHLEMLELMFLCLSLGFEGKYRVLPRGLLELEAVRDSVYRQVRQLRGDVPREISPHWQGLKNTRGALIRIVPWWVIAGFTFISLGVLYFGFAWMLAEHRQTVLTPYLPSAPLEASAITDDSQ</sequence>
<evidence type="ECO:0000313" key="4">
    <source>
        <dbReference type="Proteomes" id="UP000635983"/>
    </source>
</evidence>
<proteinExistence type="predicted"/>
<reference evidence="3" key="2">
    <citation type="submission" date="2020-09" db="EMBL/GenBank/DDBJ databases">
        <authorList>
            <person name="Sun Q."/>
            <person name="Ohkuma M."/>
        </authorList>
    </citation>
    <scope>NUCLEOTIDE SEQUENCE</scope>
    <source>
        <strain evidence="3">JCM 30078</strain>
    </source>
</reference>
<dbReference type="Pfam" id="PF09850">
    <property type="entry name" value="DotU"/>
    <property type="match status" value="1"/>
</dbReference>
<evidence type="ECO:0000313" key="3">
    <source>
        <dbReference type="EMBL" id="GGJ89260.1"/>
    </source>
</evidence>
<dbReference type="PANTHER" id="PTHR38033:SF1">
    <property type="entry name" value="DOTU FAMILY TYPE IV_VI SECRETION SYSTEM PROTEIN"/>
    <property type="match status" value="1"/>
</dbReference>